<reference evidence="1 2" key="1">
    <citation type="submission" date="2018-07" db="EMBL/GenBank/DDBJ databases">
        <title>The draft genome of Phyllobacterium salinisoli.</title>
        <authorList>
            <person name="Liu L."/>
            <person name="Li L."/>
            <person name="Zhang X."/>
            <person name="Liang L."/>
        </authorList>
    </citation>
    <scope>NUCLEOTIDE SEQUENCE [LARGE SCALE GENOMIC DNA]</scope>
    <source>
        <strain evidence="1 2">LLAN61</strain>
    </source>
</reference>
<sequence length="79" mass="8537">MEKLLAGLISIDDAKAMMSPLFGINDLRGACAHLGTSLIGSGMERAEVDDRLPLPMQGRQLIQSFVNAIKRIEAAISLR</sequence>
<protein>
    <submittedName>
        <fullName evidence="1">Uncharacterized protein</fullName>
    </submittedName>
</protein>
<dbReference type="Proteomes" id="UP000253420">
    <property type="component" value="Unassembled WGS sequence"/>
</dbReference>
<dbReference type="AlphaFoldDB" id="A0A368JZE9"/>
<organism evidence="1 2">
    <name type="scientific">Phyllobacterium salinisoli</name>
    <dbReference type="NCBI Taxonomy" id="1899321"/>
    <lineage>
        <taxon>Bacteria</taxon>
        <taxon>Pseudomonadati</taxon>
        <taxon>Pseudomonadota</taxon>
        <taxon>Alphaproteobacteria</taxon>
        <taxon>Hyphomicrobiales</taxon>
        <taxon>Phyllobacteriaceae</taxon>
        <taxon>Phyllobacterium</taxon>
    </lineage>
</organism>
<dbReference type="EMBL" id="QOZG01000007">
    <property type="protein sequence ID" value="RCS22518.1"/>
    <property type="molecule type" value="Genomic_DNA"/>
</dbReference>
<proteinExistence type="predicted"/>
<name>A0A368JZE9_9HYPH</name>
<keyword evidence="2" id="KW-1185">Reference proteome</keyword>
<comment type="caution">
    <text evidence="1">The sequence shown here is derived from an EMBL/GenBank/DDBJ whole genome shotgun (WGS) entry which is preliminary data.</text>
</comment>
<dbReference type="RefSeq" id="WP_114441635.1">
    <property type="nucleotide sequence ID" value="NZ_QOZG01000007.1"/>
</dbReference>
<gene>
    <name evidence="1" type="ORF">DUT91_16475</name>
</gene>
<evidence type="ECO:0000313" key="2">
    <source>
        <dbReference type="Proteomes" id="UP000253420"/>
    </source>
</evidence>
<evidence type="ECO:0000313" key="1">
    <source>
        <dbReference type="EMBL" id="RCS22518.1"/>
    </source>
</evidence>
<accession>A0A368JZE9</accession>